<organism evidence="7 8">
    <name type="scientific">Lentzea guizhouensis</name>
    <dbReference type="NCBI Taxonomy" id="1586287"/>
    <lineage>
        <taxon>Bacteria</taxon>
        <taxon>Bacillati</taxon>
        <taxon>Actinomycetota</taxon>
        <taxon>Actinomycetes</taxon>
        <taxon>Pseudonocardiales</taxon>
        <taxon>Pseudonocardiaceae</taxon>
        <taxon>Lentzea</taxon>
    </lineage>
</organism>
<feature type="transmembrane region" description="Helical" evidence="6">
    <location>
        <begin position="257"/>
        <end position="277"/>
    </location>
</feature>
<feature type="transmembrane region" description="Helical" evidence="6">
    <location>
        <begin position="134"/>
        <end position="153"/>
    </location>
</feature>
<feature type="transmembrane region" description="Helical" evidence="6">
    <location>
        <begin position="231"/>
        <end position="251"/>
    </location>
</feature>
<dbReference type="Pfam" id="PF09678">
    <property type="entry name" value="Caa3_CtaG"/>
    <property type="match status" value="1"/>
</dbReference>
<dbReference type="AlphaFoldDB" id="A0A1B2HQ76"/>
<feature type="transmembrane region" description="Helical" evidence="6">
    <location>
        <begin position="160"/>
        <end position="179"/>
    </location>
</feature>
<evidence type="ECO:0000256" key="1">
    <source>
        <dbReference type="ARBA" id="ARBA00004651"/>
    </source>
</evidence>
<evidence type="ECO:0000256" key="3">
    <source>
        <dbReference type="ARBA" id="ARBA00022692"/>
    </source>
</evidence>
<protein>
    <recommendedName>
        <fullName evidence="9">Copper resistance protein CopD</fullName>
    </recommendedName>
</protein>
<keyword evidence="5 6" id="KW-0472">Membrane</keyword>
<evidence type="ECO:0008006" key="9">
    <source>
        <dbReference type="Google" id="ProtNLM"/>
    </source>
</evidence>
<feature type="transmembrane region" description="Helical" evidence="6">
    <location>
        <begin position="52"/>
        <end position="72"/>
    </location>
</feature>
<feature type="transmembrane region" description="Helical" evidence="6">
    <location>
        <begin position="289"/>
        <end position="308"/>
    </location>
</feature>
<feature type="transmembrane region" description="Helical" evidence="6">
    <location>
        <begin position="191"/>
        <end position="211"/>
    </location>
</feature>
<dbReference type="GO" id="GO:0005886">
    <property type="term" value="C:plasma membrane"/>
    <property type="evidence" value="ECO:0007669"/>
    <property type="project" value="UniProtKB-SubCell"/>
</dbReference>
<name>A0A1B2HQ76_9PSEU</name>
<feature type="transmembrane region" description="Helical" evidence="6">
    <location>
        <begin position="377"/>
        <end position="395"/>
    </location>
</feature>
<evidence type="ECO:0000256" key="2">
    <source>
        <dbReference type="ARBA" id="ARBA00022475"/>
    </source>
</evidence>
<dbReference type="KEGG" id="led:BBK82_31435"/>
<dbReference type="PANTHER" id="PTHR34820:SF4">
    <property type="entry name" value="INNER MEMBRANE PROTEIN YEBZ"/>
    <property type="match status" value="1"/>
</dbReference>
<proteinExistence type="predicted"/>
<feature type="transmembrane region" description="Helical" evidence="6">
    <location>
        <begin position="567"/>
        <end position="588"/>
    </location>
</feature>
<gene>
    <name evidence="7" type="ORF">BBK82_31435</name>
</gene>
<dbReference type="EMBL" id="CP016793">
    <property type="protein sequence ID" value="ANZ39886.1"/>
    <property type="molecule type" value="Genomic_DNA"/>
</dbReference>
<keyword evidence="8" id="KW-1185">Reference proteome</keyword>
<evidence type="ECO:0000313" key="7">
    <source>
        <dbReference type="EMBL" id="ANZ39886.1"/>
    </source>
</evidence>
<dbReference type="InterPro" id="IPR019108">
    <property type="entry name" value="Caa3_assmbl_CtaG-rel"/>
</dbReference>
<keyword evidence="4 6" id="KW-1133">Transmembrane helix</keyword>
<accession>A0A1B2HQ76</accession>
<evidence type="ECO:0000256" key="6">
    <source>
        <dbReference type="SAM" id="Phobius"/>
    </source>
</evidence>
<dbReference type="RefSeq" id="WP_065918227.1">
    <property type="nucleotide sequence ID" value="NZ_CP016793.1"/>
</dbReference>
<dbReference type="STRING" id="1586287.BBK82_31435"/>
<sequence length="629" mass="66263">MSRAAVVASAVSVVCVAVVVFWAGDVHAALGDSDPGRLTSLAFGLVRTLANAAATITLGALVFGAFVVPAPARRTKLTAHAYAAVRIAATAAAVWVVAAAVAVVLSVSDATGQPVSVALSHLPGLVAATEEPKAWLVTTVAAGLVAAGTRMTLTWVNSVLLLGPALIGVLAPVIVGHVANGAWHDVATNAMVWHIPAAAVWVGALVALRGYLRHSPGATSPDEVVRRYHRLTTVCAVVLVLSGGVAGAVLVGPARLTGGYVALLLIKLAVVAVIPLLRARWGTRRPLGVELVGLGLVLAASTGLAHLVPPAWGLTRPSPQETVLGFELPGGPSAAELVLGWRLDLVLGLGAVLAAAVYLAGVRTLRHRGDSWPLGRTVAWAAGCAVVLVMTSSGLGRYAAGMFSTHMVAHMALNMLAPVLLVLGGPITLALRALPPGSRQWVTALVHCRAARTVAHPAVAAVVFVGSFYVLYFSDLFGEMMRFHWAHQLMNIHFLVSGYVFFWLVIGVDRAPRTLPHLARLGLLFSVMPFHAFFGVILMNKQTLIAEDFYRTLDLTWLPDLLTDQRLGGGIAWATGEVPMLVVVIALLHQWARADRREAVRFDRSADHGHDDRLAAYNAMLAELSGRRN</sequence>
<feature type="transmembrane region" description="Helical" evidence="6">
    <location>
        <begin position="454"/>
        <end position="473"/>
    </location>
</feature>
<comment type="subcellular location">
    <subcellularLocation>
        <location evidence="1">Cell membrane</location>
        <topology evidence="1">Multi-pass membrane protein</topology>
    </subcellularLocation>
</comment>
<dbReference type="GO" id="GO:0006825">
    <property type="term" value="P:copper ion transport"/>
    <property type="evidence" value="ECO:0007669"/>
    <property type="project" value="InterPro"/>
</dbReference>
<feature type="transmembrane region" description="Helical" evidence="6">
    <location>
        <begin position="485"/>
        <end position="506"/>
    </location>
</feature>
<dbReference type="Proteomes" id="UP000093053">
    <property type="component" value="Chromosome"/>
</dbReference>
<evidence type="ECO:0000256" key="4">
    <source>
        <dbReference type="ARBA" id="ARBA00022989"/>
    </source>
</evidence>
<evidence type="ECO:0000313" key="8">
    <source>
        <dbReference type="Proteomes" id="UP000093053"/>
    </source>
</evidence>
<feature type="transmembrane region" description="Helical" evidence="6">
    <location>
        <begin position="84"/>
        <end position="107"/>
    </location>
</feature>
<dbReference type="PANTHER" id="PTHR34820">
    <property type="entry name" value="INNER MEMBRANE PROTEIN YEBZ"/>
    <property type="match status" value="1"/>
</dbReference>
<keyword evidence="2" id="KW-1003">Cell membrane</keyword>
<reference evidence="7 8" key="1">
    <citation type="submission" date="2016-07" db="EMBL/GenBank/DDBJ databases">
        <title>Complete genome sequence of the Lentzea guizhouensis DHS C013.</title>
        <authorList>
            <person name="Cao C."/>
        </authorList>
    </citation>
    <scope>NUCLEOTIDE SEQUENCE [LARGE SCALE GENOMIC DNA]</scope>
    <source>
        <strain evidence="7 8">DHS C013</strain>
    </source>
</reference>
<feature type="transmembrane region" description="Helical" evidence="6">
    <location>
        <begin position="518"/>
        <end position="539"/>
    </location>
</feature>
<keyword evidence="3 6" id="KW-0812">Transmembrane</keyword>
<dbReference type="InterPro" id="IPR032694">
    <property type="entry name" value="CopC/D"/>
</dbReference>
<feature type="transmembrane region" description="Helical" evidence="6">
    <location>
        <begin position="415"/>
        <end position="434"/>
    </location>
</feature>
<evidence type="ECO:0000256" key="5">
    <source>
        <dbReference type="ARBA" id="ARBA00023136"/>
    </source>
</evidence>
<feature type="transmembrane region" description="Helical" evidence="6">
    <location>
        <begin position="345"/>
        <end position="365"/>
    </location>
</feature>